<protein>
    <submittedName>
        <fullName evidence="6">UDP-N-acetylmuramoyl-L-alanine--D-glutamate ligase</fullName>
    </submittedName>
</protein>
<keyword evidence="2 6" id="KW-0436">Ligase</keyword>
<proteinExistence type="predicted"/>
<dbReference type="GO" id="GO:0051301">
    <property type="term" value="P:cell division"/>
    <property type="evidence" value="ECO:0007669"/>
    <property type="project" value="InterPro"/>
</dbReference>
<dbReference type="EMBL" id="QMPY01000114">
    <property type="protein sequence ID" value="RLE07183.1"/>
    <property type="molecule type" value="Genomic_DNA"/>
</dbReference>
<evidence type="ECO:0000256" key="4">
    <source>
        <dbReference type="ARBA" id="ARBA00022840"/>
    </source>
</evidence>
<keyword evidence="3" id="KW-0547">Nucleotide-binding</keyword>
<dbReference type="GO" id="GO:0005524">
    <property type="term" value="F:ATP binding"/>
    <property type="evidence" value="ECO:0007669"/>
    <property type="project" value="UniProtKB-KW"/>
</dbReference>
<dbReference type="GO" id="GO:0008360">
    <property type="term" value="P:regulation of cell shape"/>
    <property type="evidence" value="ECO:0007669"/>
    <property type="project" value="InterPro"/>
</dbReference>
<evidence type="ECO:0000256" key="2">
    <source>
        <dbReference type="ARBA" id="ARBA00022598"/>
    </source>
</evidence>
<sequence length="155" mass="17849">RYTLKNFKGLPHRVEYVDEIEGIEFVNDSKATNVDAVRRCLYSIPRPIILIMGGRDKGADFSPLRERIKDKVREIILLGEARKKIKTQLSSISSILEVEGLKEAVRMAFRDAKKGDCILLSPGCASFDQFRDYRERGEVFKKEVKKIKEEIEKKS</sequence>
<feature type="non-terminal residue" evidence="6">
    <location>
        <position position="1"/>
    </location>
</feature>
<accession>A0A662D3F2</accession>
<comment type="caution">
    <text evidence="6">The sequence shown here is derived from an EMBL/GenBank/DDBJ whole genome shotgun (WGS) entry which is preliminary data.</text>
</comment>
<dbReference type="GO" id="GO:0008764">
    <property type="term" value="F:UDP-N-acetylmuramoylalanine-D-glutamate ligase activity"/>
    <property type="evidence" value="ECO:0007669"/>
    <property type="project" value="InterPro"/>
</dbReference>
<dbReference type="InterPro" id="IPR005762">
    <property type="entry name" value="MurD"/>
</dbReference>
<dbReference type="Gene3D" id="3.90.190.20">
    <property type="entry name" value="Mur ligase, C-terminal domain"/>
    <property type="match status" value="1"/>
</dbReference>
<dbReference type="InterPro" id="IPR036615">
    <property type="entry name" value="Mur_ligase_C_dom_sf"/>
</dbReference>
<dbReference type="PANTHER" id="PTHR43692:SF1">
    <property type="entry name" value="UDP-N-ACETYLMURAMOYLALANINE--D-GLUTAMATE LIGASE"/>
    <property type="match status" value="1"/>
</dbReference>
<dbReference type="GO" id="GO:0005737">
    <property type="term" value="C:cytoplasm"/>
    <property type="evidence" value="ECO:0007669"/>
    <property type="project" value="InterPro"/>
</dbReference>
<dbReference type="Pfam" id="PF02875">
    <property type="entry name" value="Mur_ligase_C"/>
    <property type="match status" value="1"/>
</dbReference>
<dbReference type="PANTHER" id="PTHR43692">
    <property type="entry name" value="UDP-N-ACETYLMURAMOYLALANINE--D-GLUTAMATE LIGASE"/>
    <property type="match status" value="1"/>
</dbReference>
<dbReference type="InterPro" id="IPR004101">
    <property type="entry name" value="Mur_ligase_C"/>
</dbReference>
<feature type="domain" description="Mur ligase C-terminal" evidence="5">
    <location>
        <begin position="12"/>
        <end position="122"/>
    </location>
</feature>
<evidence type="ECO:0000259" key="5">
    <source>
        <dbReference type="Pfam" id="PF02875"/>
    </source>
</evidence>
<dbReference type="AlphaFoldDB" id="A0A662D3F2"/>
<keyword evidence="1" id="KW-0963">Cytoplasm</keyword>
<evidence type="ECO:0000256" key="1">
    <source>
        <dbReference type="ARBA" id="ARBA00022490"/>
    </source>
</evidence>
<evidence type="ECO:0000313" key="6">
    <source>
        <dbReference type="EMBL" id="RLE07183.1"/>
    </source>
</evidence>
<evidence type="ECO:0000256" key="3">
    <source>
        <dbReference type="ARBA" id="ARBA00022741"/>
    </source>
</evidence>
<gene>
    <name evidence="6" type="ORF">DRZ78_03410</name>
</gene>
<dbReference type="Proteomes" id="UP000277457">
    <property type="component" value="Unassembled WGS sequence"/>
</dbReference>
<dbReference type="SUPFAM" id="SSF53244">
    <property type="entry name" value="MurD-like peptide ligases, peptide-binding domain"/>
    <property type="match status" value="1"/>
</dbReference>
<evidence type="ECO:0000313" key="7">
    <source>
        <dbReference type="Proteomes" id="UP000277457"/>
    </source>
</evidence>
<name>A0A662D3F2_UNCAE</name>
<reference evidence="6 7" key="1">
    <citation type="submission" date="2018-06" db="EMBL/GenBank/DDBJ databases">
        <title>Extensive metabolic versatility and redundancy in microbially diverse, dynamic hydrothermal sediments.</title>
        <authorList>
            <person name="Dombrowski N."/>
            <person name="Teske A."/>
            <person name="Baker B.J."/>
        </authorList>
    </citation>
    <scope>NUCLEOTIDE SEQUENCE [LARGE SCALE GENOMIC DNA]</scope>
    <source>
        <strain evidence="6">B7_G13</strain>
    </source>
</reference>
<keyword evidence="4" id="KW-0067">ATP-binding</keyword>
<organism evidence="6 7">
    <name type="scientific">Aerophobetes bacterium</name>
    <dbReference type="NCBI Taxonomy" id="2030807"/>
    <lineage>
        <taxon>Bacteria</taxon>
        <taxon>Candidatus Aerophobota</taxon>
    </lineage>
</organism>